<dbReference type="AlphaFoldDB" id="A0A402D6K6"/>
<protein>
    <submittedName>
        <fullName evidence="1">Uncharacterized protein</fullName>
    </submittedName>
</protein>
<name>A0A402D6K6_9BACT</name>
<gene>
    <name evidence="1" type="ORF">CCAX7_26300</name>
</gene>
<dbReference type="KEGG" id="ccot:CCAX7_26300"/>
<dbReference type="EMBL" id="AP025739">
    <property type="protein sequence ID" value="BDI30579.1"/>
    <property type="molecule type" value="Genomic_DNA"/>
</dbReference>
<evidence type="ECO:0000313" key="1">
    <source>
        <dbReference type="EMBL" id="BDI30579.1"/>
    </source>
</evidence>
<proteinExistence type="predicted"/>
<dbReference type="Proteomes" id="UP000287394">
    <property type="component" value="Chromosome"/>
</dbReference>
<evidence type="ECO:0000313" key="2">
    <source>
        <dbReference type="Proteomes" id="UP000287394"/>
    </source>
</evidence>
<reference evidence="1 2" key="1">
    <citation type="journal article" date="2019" name="Int. J. Syst. Evol. Microbiol.">
        <title>Capsulimonas corticalis gen. nov., sp. nov., an aerobic capsulated bacterium, of a novel bacterial order, Capsulimonadales ord. nov., of the class Armatimonadia of the phylum Armatimonadetes.</title>
        <authorList>
            <person name="Li J."/>
            <person name="Kudo C."/>
            <person name="Tonouchi A."/>
        </authorList>
    </citation>
    <scope>NUCLEOTIDE SEQUENCE [LARGE SCALE GENOMIC DNA]</scope>
    <source>
        <strain evidence="1 2">AX-7</strain>
    </source>
</reference>
<organism evidence="1 2">
    <name type="scientific">Capsulimonas corticalis</name>
    <dbReference type="NCBI Taxonomy" id="2219043"/>
    <lineage>
        <taxon>Bacteria</taxon>
        <taxon>Bacillati</taxon>
        <taxon>Armatimonadota</taxon>
        <taxon>Armatimonadia</taxon>
        <taxon>Capsulimonadales</taxon>
        <taxon>Capsulimonadaceae</taxon>
        <taxon>Capsulimonas</taxon>
    </lineage>
</organism>
<accession>A0A402D6K6</accession>
<sequence length="138" mass="15127">MTLDLTSWERARAEQVELAADRALPDLQTRQQLGPQVITPDLLDAFLKHIVACGQVVDDNPLLRVNCLVLPTERKILTTNPLIAAHTGEGISGVLATMTDIQNTMAALMLPRLEAVLGDMLLDEWYGTGNSDNNHDAR</sequence>
<keyword evidence="2" id="KW-1185">Reference proteome</keyword>